<dbReference type="InterPro" id="IPR013654">
    <property type="entry name" value="PAS_2"/>
</dbReference>
<dbReference type="Gene3D" id="3.30.565.10">
    <property type="entry name" value="Histidine kinase-like ATPase, C-terminal domain"/>
    <property type="match status" value="1"/>
</dbReference>
<dbReference type="Gene3D" id="3.30.450.40">
    <property type="match status" value="1"/>
</dbReference>
<dbReference type="PROSITE" id="PS50046">
    <property type="entry name" value="PHYTOCHROME_2"/>
    <property type="match status" value="1"/>
</dbReference>
<evidence type="ECO:0000256" key="5">
    <source>
        <dbReference type="ARBA" id="ARBA00023170"/>
    </source>
</evidence>
<dbReference type="SMART" id="SM00065">
    <property type="entry name" value="GAF"/>
    <property type="match status" value="1"/>
</dbReference>
<dbReference type="SUPFAM" id="SSF55874">
    <property type="entry name" value="ATPase domain of HSP90 chaperone/DNA topoisomerase II/histidine kinase"/>
    <property type="match status" value="1"/>
</dbReference>
<dbReference type="SUPFAM" id="SSF55785">
    <property type="entry name" value="PYP-like sensor domain (PAS domain)"/>
    <property type="match status" value="1"/>
</dbReference>
<dbReference type="Gene3D" id="3.30.450.20">
    <property type="entry name" value="PAS domain"/>
    <property type="match status" value="1"/>
</dbReference>
<reference evidence="8" key="2">
    <citation type="submission" date="2020-09" db="EMBL/GenBank/DDBJ databases">
        <authorList>
            <person name="Sun Q."/>
            <person name="Zhou Y."/>
        </authorList>
    </citation>
    <scope>NUCLEOTIDE SEQUENCE</scope>
    <source>
        <strain evidence="8">CGMCC 1.15493</strain>
    </source>
</reference>
<evidence type="ECO:0000259" key="7">
    <source>
        <dbReference type="PROSITE" id="PS50046"/>
    </source>
</evidence>
<evidence type="ECO:0000256" key="1">
    <source>
        <dbReference type="ARBA" id="ARBA00006402"/>
    </source>
</evidence>
<evidence type="ECO:0000256" key="3">
    <source>
        <dbReference type="ARBA" id="ARBA00022606"/>
    </source>
</evidence>
<accession>A0A916Y7B2</accession>
<feature type="coiled-coil region" evidence="6">
    <location>
        <begin position="497"/>
        <end position="524"/>
    </location>
</feature>
<comment type="caution">
    <text evidence="8">The sequence shown here is derived from an EMBL/GenBank/DDBJ whole genome shotgun (WGS) entry which is preliminary data.</text>
</comment>
<dbReference type="Pfam" id="PF13581">
    <property type="entry name" value="HATPase_c_2"/>
    <property type="match status" value="1"/>
</dbReference>
<protein>
    <recommendedName>
        <fullName evidence="7">Phytochrome chromophore attachment site domain-containing protein</fullName>
    </recommendedName>
</protein>
<dbReference type="InterPro" id="IPR003594">
    <property type="entry name" value="HATPase_dom"/>
</dbReference>
<dbReference type="InterPro" id="IPR043150">
    <property type="entry name" value="Phytochrome_PHY_sf"/>
</dbReference>
<gene>
    <name evidence="8" type="ORF">GCM10011335_40480</name>
</gene>
<evidence type="ECO:0000256" key="4">
    <source>
        <dbReference type="ARBA" id="ARBA00022991"/>
    </source>
</evidence>
<dbReference type="Pfam" id="PF08446">
    <property type="entry name" value="PAS_2"/>
    <property type="match status" value="1"/>
</dbReference>
<evidence type="ECO:0000256" key="2">
    <source>
        <dbReference type="ARBA" id="ARBA00022543"/>
    </source>
</evidence>
<dbReference type="Pfam" id="PF00360">
    <property type="entry name" value="PHY"/>
    <property type="match status" value="1"/>
</dbReference>
<dbReference type="Pfam" id="PF07568">
    <property type="entry name" value="HisKA_2"/>
    <property type="match status" value="1"/>
</dbReference>
<comment type="similarity">
    <text evidence="1">In the N-terminal section; belongs to the phytochrome family.</text>
</comment>
<dbReference type="InterPro" id="IPR016132">
    <property type="entry name" value="Phyto_chromo_attachment"/>
</dbReference>
<dbReference type="InterPro" id="IPR001294">
    <property type="entry name" value="Phytochrome"/>
</dbReference>
<name>A0A916Y7B2_9HYPH</name>
<dbReference type="InterPro" id="IPR013515">
    <property type="entry name" value="Phytochrome_cen-reg"/>
</dbReference>
<keyword evidence="5" id="KW-0675">Receptor</keyword>
<feature type="domain" description="Phytochrome chromophore attachment site" evidence="7">
    <location>
        <begin position="146"/>
        <end position="302"/>
    </location>
</feature>
<dbReference type="Pfam" id="PF01590">
    <property type="entry name" value="GAF"/>
    <property type="match status" value="1"/>
</dbReference>
<keyword evidence="2" id="KW-0600">Photoreceptor protein</keyword>
<evidence type="ECO:0000313" key="9">
    <source>
        <dbReference type="Proteomes" id="UP000613160"/>
    </source>
</evidence>
<dbReference type="PRINTS" id="PR01033">
    <property type="entry name" value="PHYTOCHROME"/>
</dbReference>
<dbReference type="InterPro" id="IPR003018">
    <property type="entry name" value="GAF"/>
</dbReference>
<dbReference type="InterPro" id="IPR035965">
    <property type="entry name" value="PAS-like_dom_sf"/>
</dbReference>
<dbReference type="GO" id="GO:0009584">
    <property type="term" value="P:detection of visible light"/>
    <property type="evidence" value="ECO:0007669"/>
    <property type="project" value="InterPro"/>
</dbReference>
<dbReference type="PANTHER" id="PTHR43065:SF23">
    <property type="entry name" value="SENSOR HISTIDINE KINASE PDTAS"/>
    <property type="match status" value="1"/>
</dbReference>
<evidence type="ECO:0000313" key="8">
    <source>
        <dbReference type="EMBL" id="GGD33373.1"/>
    </source>
</evidence>
<dbReference type="AlphaFoldDB" id="A0A916Y7B2"/>
<dbReference type="PANTHER" id="PTHR43065">
    <property type="entry name" value="SENSOR HISTIDINE KINASE"/>
    <property type="match status" value="1"/>
</dbReference>
<dbReference type="InterPro" id="IPR036890">
    <property type="entry name" value="HATPase_C_sf"/>
</dbReference>
<evidence type="ECO:0000256" key="6">
    <source>
        <dbReference type="SAM" id="Coils"/>
    </source>
</evidence>
<proteinExistence type="inferred from homology"/>
<dbReference type="InterPro" id="IPR029016">
    <property type="entry name" value="GAF-like_dom_sf"/>
</dbReference>
<reference evidence="8" key="1">
    <citation type="journal article" date="2014" name="Int. J. Syst. Evol. Microbiol.">
        <title>Complete genome sequence of Corynebacterium casei LMG S-19264T (=DSM 44701T), isolated from a smear-ripened cheese.</title>
        <authorList>
            <consortium name="US DOE Joint Genome Institute (JGI-PGF)"/>
            <person name="Walter F."/>
            <person name="Albersmeier A."/>
            <person name="Kalinowski J."/>
            <person name="Ruckert C."/>
        </authorList>
    </citation>
    <scope>NUCLEOTIDE SEQUENCE</scope>
    <source>
        <strain evidence="8">CGMCC 1.15493</strain>
    </source>
</reference>
<dbReference type="SUPFAM" id="SSF55781">
    <property type="entry name" value="GAF domain-like"/>
    <property type="match status" value="2"/>
</dbReference>
<sequence>MDDAEYGLTRAHDSSDLGYDLAICDREPIYVPGSIQPHGLLLVVDRQTRRIVAGAGDIEARLAADWLGADLSALIGEVAPEDAVGGQHGPAVIEVAGRHERFDAVIHEAEGALLVEFEPVSTVPRSASGILSYLDHASAVFGRASDLQGLCDQAATVFRDLTGFDRVMIYRFLDDEAGAVIAESRDPALGSFLNHHFPASDIPKQARALYVRHHVRVIPDVDYVPAPLRPARAGLTGLDMSDLALRSVSPIHVRYLQNMGVGASASISIVKDGLLWGLVACHHRTPRQLSFDTRAACRVLAGGLARQIRAREEAELYRERLRLRAAEDAIAARLAREGMDSELFRASLPDMRKMLDADGFALVQGHQVQSAGGCPPPEAVLDLAAWLQGRSGPDPVATERLSGLYAPAAAFRETASGLLSVTLSSQEPIVFLWFRAEQVEVIEWAGNPHKAVVLTKGDTLSPRASFDAWSETVRGEARPWTLGEVEAAGRLRDAVVKERQNRRLQALNAELTATLADKESLLRQKDYLVKEVNHRVQNSLQLVAAFLAMQARASSDPAVVTGLGEAQRRLSAVALVHRRLYQDDNVEQVDLGRYLEELCEDMRQSMGEEWRDQLHADLAPIPVSADRAVSTGLILTELVINARKYAYGGAPGKISIVLEPYRSSFRLIVADEGQGMQVPEKGFGTRMIGAIVDRLGGTISYDSNDPGLRAILTAAVGASRN</sequence>
<dbReference type="GO" id="GO:0006355">
    <property type="term" value="P:regulation of DNA-templated transcription"/>
    <property type="evidence" value="ECO:0007669"/>
    <property type="project" value="InterPro"/>
</dbReference>
<keyword evidence="6" id="KW-0175">Coiled coil</keyword>
<keyword evidence="9" id="KW-1185">Reference proteome</keyword>
<dbReference type="Proteomes" id="UP000613160">
    <property type="component" value="Unassembled WGS sequence"/>
</dbReference>
<keyword evidence="4" id="KW-0157">Chromophore</keyword>
<organism evidence="8 9">
    <name type="scientific">Aureimonas glaciei</name>
    <dbReference type="NCBI Taxonomy" id="1776957"/>
    <lineage>
        <taxon>Bacteria</taxon>
        <taxon>Pseudomonadati</taxon>
        <taxon>Pseudomonadota</taxon>
        <taxon>Alphaproteobacteria</taxon>
        <taxon>Hyphomicrobiales</taxon>
        <taxon>Aurantimonadaceae</taxon>
        <taxon>Aureimonas</taxon>
    </lineage>
</organism>
<dbReference type="GO" id="GO:0009881">
    <property type="term" value="F:photoreceptor activity"/>
    <property type="evidence" value="ECO:0007669"/>
    <property type="project" value="UniProtKB-KW"/>
</dbReference>
<dbReference type="EMBL" id="BMJJ01000011">
    <property type="protein sequence ID" value="GGD33373.1"/>
    <property type="molecule type" value="Genomic_DNA"/>
</dbReference>
<dbReference type="SMART" id="SM00387">
    <property type="entry name" value="HATPase_c"/>
    <property type="match status" value="1"/>
</dbReference>
<dbReference type="RefSeq" id="WP_244640396.1">
    <property type="nucleotide sequence ID" value="NZ_BMJJ01000011.1"/>
</dbReference>
<keyword evidence="3" id="KW-0716">Sensory transduction</keyword>
<dbReference type="InterPro" id="IPR011495">
    <property type="entry name" value="Sig_transdc_His_kin_sub2_dim/P"/>
</dbReference>
<dbReference type="Gene3D" id="3.30.450.270">
    <property type="match status" value="1"/>
</dbReference>